<dbReference type="Proteomes" id="UP000887013">
    <property type="component" value="Unassembled WGS sequence"/>
</dbReference>
<keyword evidence="1" id="KW-0472">Membrane</keyword>
<organism evidence="2 3">
    <name type="scientific">Nephila pilipes</name>
    <name type="common">Giant wood spider</name>
    <name type="synonym">Nephila maculata</name>
    <dbReference type="NCBI Taxonomy" id="299642"/>
    <lineage>
        <taxon>Eukaryota</taxon>
        <taxon>Metazoa</taxon>
        <taxon>Ecdysozoa</taxon>
        <taxon>Arthropoda</taxon>
        <taxon>Chelicerata</taxon>
        <taxon>Arachnida</taxon>
        <taxon>Araneae</taxon>
        <taxon>Araneomorphae</taxon>
        <taxon>Entelegynae</taxon>
        <taxon>Araneoidea</taxon>
        <taxon>Nephilidae</taxon>
        <taxon>Nephila</taxon>
    </lineage>
</organism>
<evidence type="ECO:0000256" key="1">
    <source>
        <dbReference type="SAM" id="Phobius"/>
    </source>
</evidence>
<feature type="non-terminal residue" evidence="2">
    <location>
        <position position="1"/>
    </location>
</feature>
<evidence type="ECO:0000313" key="2">
    <source>
        <dbReference type="EMBL" id="GFU30923.1"/>
    </source>
</evidence>
<name>A0A8X6QK08_NEPPI</name>
<accession>A0A8X6QK08</accession>
<dbReference type="AlphaFoldDB" id="A0A8X6QK08"/>
<protein>
    <submittedName>
        <fullName evidence="2">Uncharacterized protein</fullName>
    </submittedName>
</protein>
<keyword evidence="3" id="KW-1185">Reference proteome</keyword>
<feature type="transmembrane region" description="Helical" evidence="1">
    <location>
        <begin position="12"/>
        <end position="31"/>
    </location>
</feature>
<dbReference type="EMBL" id="BMAW01082834">
    <property type="protein sequence ID" value="GFU30923.1"/>
    <property type="molecule type" value="Genomic_DNA"/>
</dbReference>
<reference evidence="2" key="1">
    <citation type="submission" date="2020-08" db="EMBL/GenBank/DDBJ databases">
        <title>Multicomponent nature underlies the extraordinary mechanical properties of spider dragline silk.</title>
        <authorList>
            <person name="Kono N."/>
            <person name="Nakamura H."/>
            <person name="Mori M."/>
            <person name="Yoshida Y."/>
            <person name="Ohtoshi R."/>
            <person name="Malay A.D."/>
            <person name="Moran D.A.P."/>
            <person name="Tomita M."/>
            <person name="Numata K."/>
            <person name="Arakawa K."/>
        </authorList>
    </citation>
    <scope>NUCLEOTIDE SEQUENCE</scope>
</reference>
<gene>
    <name evidence="2" type="ORF">NPIL_689211</name>
</gene>
<sequence>LQRLLPQNTPYFYLFASKPYALYYAVAAYLYKTGCKSSLTAKNMAVSLRTLSQPVLAKHALRSLAKAAALPRQTKTCAACCYS</sequence>
<evidence type="ECO:0000313" key="3">
    <source>
        <dbReference type="Proteomes" id="UP000887013"/>
    </source>
</evidence>
<proteinExistence type="predicted"/>
<keyword evidence="1" id="KW-1133">Transmembrane helix</keyword>
<comment type="caution">
    <text evidence="2">The sequence shown here is derived from an EMBL/GenBank/DDBJ whole genome shotgun (WGS) entry which is preliminary data.</text>
</comment>
<keyword evidence="1" id="KW-0812">Transmembrane</keyword>